<reference evidence="1 2" key="1">
    <citation type="submission" date="2024-05" db="EMBL/GenBank/DDBJ databases">
        <title>Genome Sequence and Characterization of the New Strain Purple Sulfur Bacterium of Genus Thioalkalicoccus.</title>
        <authorList>
            <person name="Bryantseva I.A."/>
            <person name="Kyndt J.A."/>
            <person name="Imhoff J.F."/>
        </authorList>
    </citation>
    <scope>NUCLEOTIDE SEQUENCE [LARGE SCALE GENOMIC DNA]</scope>
    <source>
        <strain evidence="1 2">Um2</strain>
    </source>
</reference>
<gene>
    <name evidence="1" type="ORF">ABC977_00400</name>
</gene>
<proteinExistence type="predicted"/>
<sequence>MIELRPGDDADKPQILARTAEVFGAGPAQRMETLWDWQWHHDPRLPSPGYRGVVAEWRGRVIGHLATIPAGLHIGGEPVRAWWFVDVLVHWGLVREAMREQRRAGAPSRPDLSRGLAAALFDHPIAGPIQLGKHVSDQMSTIGRRIGFVPCADTGGAQRRISVRHPVGRVLGARLGDLAGAVIDPLLGPNPRSGLSVRIHDGPFDGRFDALWASVRGAFPAICRRDAALLDWRYRDCPDLDARVLILEQGGALRGYCVIRAFDRPGRPPRRLGKILDLLTAPGDRIAQRALLGGAIDALRRLRTERVECFYSGADLWHLLAEFGFAPKTTNSGRVRPLLTRHLPEAAKGIYITQGDGDGG</sequence>
<keyword evidence="2" id="KW-1185">Reference proteome</keyword>
<name>A0ABV4B961_9GAMM</name>
<protein>
    <recommendedName>
        <fullName evidence="3">N-acetyltransferase domain-containing protein</fullName>
    </recommendedName>
</protein>
<evidence type="ECO:0000313" key="2">
    <source>
        <dbReference type="Proteomes" id="UP001564408"/>
    </source>
</evidence>
<dbReference type="Gene3D" id="3.40.630.30">
    <property type="match status" value="1"/>
</dbReference>
<organism evidence="1 2">
    <name type="scientific">Thioalkalicoccus limnaeus</name>
    <dbReference type="NCBI Taxonomy" id="120681"/>
    <lineage>
        <taxon>Bacteria</taxon>
        <taxon>Pseudomonadati</taxon>
        <taxon>Pseudomonadota</taxon>
        <taxon>Gammaproteobacteria</taxon>
        <taxon>Chromatiales</taxon>
        <taxon>Chromatiaceae</taxon>
        <taxon>Thioalkalicoccus</taxon>
    </lineage>
</organism>
<dbReference type="SUPFAM" id="SSF55729">
    <property type="entry name" value="Acyl-CoA N-acyltransferases (Nat)"/>
    <property type="match status" value="1"/>
</dbReference>
<accession>A0ABV4B961</accession>
<evidence type="ECO:0008006" key="3">
    <source>
        <dbReference type="Google" id="ProtNLM"/>
    </source>
</evidence>
<dbReference type="EMBL" id="JBDKXB010000001">
    <property type="protein sequence ID" value="MEY6430865.1"/>
    <property type="molecule type" value="Genomic_DNA"/>
</dbReference>
<dbReference type="RefSeq" id="WP_369665249.1">
    <property type="nucleotide sequence ID" value="NZ_JBDKXB010000001.1"/>
</dbReference>
<dbReference type="Proteomes" id="UP001564408">
    <property type="component" value="Unassembled WGS sequence"/>
</dbReference>
<comment type="caution">
    <text evidence="1">The sequence shown here is derived from an EMBL/GenBank/DDBJ whole genome shotgun (WGS) entry which is preliminary data.</text>
</comment>
<evidence type="ECO:0000313" key="1">
    <source>
        <dbReference type="EMBL" id="MEY6430865.1"/>
    </source>
</evidence>
<dbReference type="InterPro" id="IPR016181">
    <property type="entry name" value="Acyl_CoA_acyltransferase"/>
</dbReference>